<keyword evidence="6 8" id="KW-0472">Membrane</keyword>
<comment type="caution">
    <text evidence="9">The sequence shown here is derived from an EMBL/GenBank/DDBJ whole genome shotgun (WGS) entry which is preliminary data.</text>
</comment>
<protein>
    <submittedName>
        <fullName evidence="9">Biopolymer transporter ExbD</fullName>
    </submittedName>
</protein>
<dbReference type="Pfam" id="PF02472">
    <property type="entry name" value="ExbD"/>
    <property type="match status" value="1"/>
</dbReference>
<evidence type="ECO:0000313" key="9">
    <source>
        <dbReference type="EMBL" id="MCW1922369.1"/>
    </source>
</evidence>
<keyword evidence="7" id="KW-0653">Protein transport</keyword>
<evidence type="ECO:0000256" key="1">
    <source>
        <dbReference type="ARBA" id="ARBA00004162"/>
    </source>
</evidence>
<evidence type="ECO:0000313" key="10">
    <source>
        <dbReference type="Proteomes" id="UP001320876"/>
    </source>
</evidence>
<evidence type="ECO:0000256" key="5">
    <source>
        <dbReference type="ARBA" id="ARBA00022989"/>
    </source>
</evidence>
<gene>
    <name evidence="9" type="ORF">OKA05_07375</name>
</gene>
<comment type="similarity">
    <text evidence="2 7">Belongs to the ExbD/TolR family.</text>
</comment>
<keyword evidence="5 8" id="KW-1133">Transmembrane helix</keyword>
<keyword evidence="4 7" id="KW-0812">Transmembrane</keyword>
<reference evidence="9 10" key="1">
    <citation type="submission" date="2022-10" db="EMBL/GenBank/DDBJ databases">
        <title>Luteolibacter arcticus strain CCTCC AB 2014275, whole genome shotgun sequencing project.</title>
        <authorList>
            <person name="Zhao G."/>
            <person name="Shen L."/>
        </authorList>
    </citation>
    <scope>NUCLEOTIDE SEQUENCE [LARGE SCALE GENOMIC DNA]</scope>
    <source>
        <strain evidence="9 10">CCTCC AB 2014275</strain>
    </source>
</reference>
<evidence type="ECO:0000256" key="8">
    <source>
        <dbReference type="SAM" id="Phobius"/>
    </source>
</evidence>
<evidence type="ECO:0000256" key="6">
    <source>
        <dbReference type="ARBA" id="ARBA00023136"/>
    </source>
</evidence>
<dbReference type="Gene3D" id="3.30.420.270">
    <property type="match status" value="1"/>
</dbReference>
<accession>A0ABT3GFN2</accession>
<sequence length="150" mass="16548">MAHKKNKRRPVEAIHIGFQIAPMIDVVFVIMLFFMVMAGQQVVENELNLKLPGTINPDTPLETVEETQIRVLESGEVLLNEDPVGEPDDAALRNLAATMVRLAESSKVAGSKVVVTIMADEFAPYQRIIDVLNALAVARIENVTFEVPPQ</sequence>
<dbReference type="RefSeq" id="WP_264486478.1">
    <property type="nucleotide sequence ID" value="NZ_JAPDDT010000002.1"/>
</dbReference>
<evidence type="ECO:0000256" key="4">
    <source>
        <dbReference type="ARBA" id="ARBA00022692"/>
    </source>
</evidence>
<dbReference type="EMBL" id="JAPDDT010000002">
    <property type="protein sequence ID" value="MCW1922369.1"/>
    <property type="molecule type" value="Genomic_DNA"/>
</dbReference>
<keyword evidence="3" id="KW-1003">Cell membrane</keyword>
<evidence type="ECO:0000256" key="3">
    <source>
        <dbReference type="ARBA" id="ARBA00022475"/>
    </source>
</evidence>
<feature type="transmembrane region" description="Helical" evidence="8">
    <location>
        <begin position="20"/>
        <end position="39"/>
    </location>
</feature>
<dbReference type="InterPro" id="IPR003400">
    <property type="entry name" value="ExbD"/>
</dbReference>
<proteinExistence type="inferred from homology"/>
<organism evidence="9 10">
    <name type="scientific">Luteolibacter arcticus</name>
    <dbReference type="NCBI Taxonomy" id="1581411"/>
    <lineage>
        <taxon>Bacteria</taxon>
        <taxon>Pseudomonadati</taxon>
        <taxon>Verrucomicrobiota</taxon>
        <taxon>Verrucomicrobiia</taxon>
        <taxon>Verrucomicrobiales</taxon>
        <taxon>Verrucomicrobiaceae</taxon>
        <taxon>Luteolibacter</taxon>
    </lineage>
</organism>
<name>A0ABT3GFN2_9BACT</name>
<keyword evidence="7" id="KW-0813">Transport</keyword>
<dbReference type="Proteomes" id="UP001320876">
    <property type="component" value="Unassembled WGS sequence"/>
</dbReference>
<evidence type="ECO:0000256" key="2">
    <source>
        <dbReference type="ARBA" id="ARBA00005811"/>
    </source>
</evidence>
<evidence type="ECO:0000256" key="7">
    <source>
        <dbReference type="RuleBase" id="RU003879"/>
    </source>
</evidence>
<dbReference type="PANTHER" id="PTHR30558">
    <property type="entry name" value="EXBD MEMBRANE COMPONENT OF PMF-DRIVEN MACROMOLECULE IMPORT SYSTEM"/>
    <property type="match status" value="1"/>
</dbReference>
<comment type="subcellular location">
    <subcellularLocation>
        <location evidence="1">Cell membrane</location>
        <topology evidence="1">Single-pass membrane protein</topology>
    </subcellularLocation>
    <subcellularLocation>
        <location evidence="7">Cell membrane</location>
        <topology evidence="7">Single-pass type II membrane protein</topology>
    </subcellularLocation>
</comment>
<keyword evidence="10" id="KW-1185">Reference proteome</keyword>